<dbReference type="GO" id="GO:0016740">
    <property type="term" value="F:transferase activity"/>
    <property type="evidence" value="ECO:0007669"/>
    <property type="project" value="UniProtKB-KW"/>
</dbReference>
<protein>
    <submittedName>
        <fullName evidence="3">Phosphotransferase family enzyme</fullName>
    </submittedName>
</protein>
<keyword evidence="3" id="KW-0808">Transferase</keyword>
<proteinExistence type="predicted"/>
<dbReference type="RefSeq" id="WP_123563856.1">
    <property type="nucleotide sequence ID" value="NZ_RJVJ01000003.1"/>
</dbReference>
<comment type="caution">
    <text evidence="3">The sequence shown here is derived from an EMBL/GenBank/DDBJ whole genome shotgun (WGS) entry which is preliminary data.</text>
</comment>
<name>A0A8G1UEA5_9ACTN</name>
<feature type="domain" description="Aminoglycoside phosphotransferase" evidence="2">
    <location>
        <begin position="24"/>
        <end position="243"/>
    </location>
</feature>
<organism evidence="3 4">
    <name type="scientific">Kitasatospora cineracea</name>
    <dbReference type="NCBI Taxonomy" id="88074"/>
    <lineage>
        <taxon>Bacteria</taxon>
        <taxon>Bacillati</taxon>
        <taxon>Actinomycetota</taxon>
        <taxon>Actinomycetes</taxon>
        <taxon>Kitasatosporales</taxon>
        <taxon>Streptomycetaceae</taxon>
        <taxon>Kitasatospora</taxon>
    </lineage>
</organism>
<dbReference type="InterPro" id="IPR002575">
    <property type="entry name" value="Aminoglycoside_PTrfase"/>
</dbReference>
<dbReference type="InterPro" id="IPR011009">
    <property type="entry name" value="Kinase-like_dom_sf"/>
</dbReference>
<evidence type="ECO:0000313" key="4">
    <source>
        <dbReference type="Proteomes" id="UP000267408"/>
    </source>
</evidence>
<gene>
    <name evidence="3" type="ORF">EDD39_7327</name>
</gene>
<dbReference type="Proteomes" id="UP000267408">
    <property type="component" value="Unassembled WGS sequence"/>
</dbReference>
<accession>A0A8G1UEA5</accession>
<sequence>MEPDAATTAAAFGLGRPLGPWRPLDNGGAPTDSRRLDTTRGRWTVRTGRLHSDWHHEQARRVHRLQRAARAAGIAMPPPVPPPAPAVGYWHRPAPDAPEVVRVSGWLDGHDLRGPGAGPEAPAAAGWVGRTLARIARLDTGGGTPEPPHPLAEWQQWVAEAEAGGLPVAAPARALLPAVADATALVTDAQRTAPAAVLVHGDTSRANVLRTPDGYALIDWETARLEVPWWEAVDVALRFATPSNGPTVAPDPRTVRPLLTAYLDAGGPPGPADPTAFAGLLRSQLAFTAWCLWLALGHRAATPEQRAFGLRQVTATARDLPRVLRSLADWTALLR</sequence>
<dbReference type="AlphaFoldDB" id="A0A8G1UEA5"/>
<evidence type="ECO:0000259" key="2">
    <source>
        <dbReference type="Pfam" id="PF01636"/>
    </source>
</evidence>
<evidence type="ECO:0000256" key="1">
    <source>
        <dbReference type="SAM" id="MobiDB-lite"/>
    </source>
</evidence>
<feature type="region of interest" description="Disordered" evidence="1">
    <location>
        <begin position="1"/>
        <end position="36"/>
    </location>
</feature>
<dbReference type="Gene3D" id="3.90.1200.10">
    <property type="match status" value="1"/>
</dbReference>
<reference evidence="3 4" key="1">
    <citation type="submission" date="2018-11" db="EMBL/GenBank/DDBJ databases">
        <title>Sequencing the genomes of 1000 actinobacteria strains.</title>
        <authorList>
            <person name="Klenk H.-P."/>
        </authorList>
    </citation>
    <scope>NUCLEOTIDE SEQUENCE [LARGE SCALE GENOMIC DNA]</scope>
    <source>
        <strain evidence="3 4">DSM 44780</strain>
    </source>
</reference>
<evidence type="ECO:0000313" key="3">
    <source>
        <dbReference type="EMBL" id="ROR35666.1"/>
    </source>
</evidence>
<dbReference type="Pfam" id="PF01636">
    <property type="entry name" value="APH"/>
    <property type="match status" value="1"/>
</dbReference>
<dbReference type="EMBL" id="RJVJ01000003">
    <property type="protein sequence ID" value="ROR35666.1"/>
    <property type="molecule type" value="Genomic_DNA"/>
</dbReference>
<dbReference type="OrthoDB" id="30633at2"/>
<dbReference type="SUPFAM" id="SSF56112">
    <property type="entry name" value="Protein kinase-like (PK-like)"/>
    <property type="match status" value="1"/>
</dbReference>